<dbReference type="GO" id="GO:0003677">
    <property type="term" value="F:DNA binding"/>
    <property type="evidence" value="ECO:0007669"/>
    <property type="project" value="InterPro"/>
</dbReference>
<feature type="transmembrane region" description="Helical" evidence="12">
    <location>
        <begin position="292"/>
        <end position="312"/>
    </location>
</feature>
<reference evidence="14 15" key="1">
    <citation type="journal article" date="2015" name="Genome Biol. Evol.">
        <title>The genome of winter moth (Operophtera brumata) provides a genomic perspective on sexual dimorphism and phenology.</title>
        <authorList>
            <person name="Derks M.F."/>
            <person name="Smit S."/>
            <person name="Salis L."/>
            <person name="Schijlen E."/>
            <person name="Bossers A."/>
            <person name="Mateman C."/>
            <person name="Pijl A.S."/>
            <person name="de Ridder D."/>
            <person name="Groenen M.A."/>
            <person name="Visser M.E."/>
            <person name="Megens H.J."/>
        </authorList>
    </citation>
    <scope>NUCLEOTIDE SEQUENCE [LARGE SCALE GENOMIC DNA]</scope>
    <source>
        <strain evidence="14">WM2013NL</strain>
        <tissue evidence="14">Head and thorax</tissue>
    </source>
</reference>
<evidence type="ECO:0000256" key="3">
    <source>
        <dbReference type="ARBA" id="ARBA00004760"/>
    </source>
</evidence>
<evidence type="ECO:0000256" key="8">
    <source>
        <dbReference type="ARBA" id="ARBA00022989"/>
    </source>
</evidence>
<keyword evidence="9" id="KW-0443">Lipid metabolism</keyword>
<keyword evidence="10 12" id="KW-0472">Membrane</keyword>
<sequence length="657" mass="76730">MLSRGFFIWSDYLWLPANITWADVSNGPDKTLVYAEAKDYWALIPLVIFGLTLRFLSERFIFSRLGRYLKVSDYKGKEVPPIAKLEDVYCKSSLGKIWARSTSVAGDAANAESAGGFRSRVRRSLSAILDLPKSTPNLEHHQVSSLAKQLDLSERQIERWWRLRRRQDKPTTLVKFSESMWRGTHFTLNMSLGLYAVWGQEWGITRGIWWYYMVASSFYLSLIITQFRDIRRKDFWQNYVHHNVALAQLFGTWVSQTFRIGCLVALLHDTADILLEFGKAAKYAKYHRTVDWMFVLFVCVWVVTRLVLVPFYVFPTKVFSELFLCFSYIFHPLGRYLKISDFKEKASPNEKLEAAYQESSTSINVSSLAKQLDLSERQIERWWRLRRRQDKPTTLVKFSESMWRGTHFTLNMSLGLYAVWGQEWVRDVELCLEGYPHQGLTPGILQFYMITSSFYCTSIISQFRNVRRKAFWQAFIQHDFATLALLYFSWVCQCFRIGCLTIILHDMVDILLEFGKAAKYAKFQRTLDCLFVLFVCVWVMTRLPKMLKPLLDKFWNEDVWLPPNSTWEDLAPGPDKSVTYTDHTHVFYPIPLALVFMVLRCVLEKYWFAPFGRALGIKDTRPRKAPNNPKLEEAYRAAPRTRNVSGIKLRAAQPTLA</sequence>
<evidence type="ECO:0000256" key="7">
    <source>
        <dbReference type="ARBA" id="ARBA00022824"/>
    </source>
</evidence>
<dbReference type="Gene3D" id="1.10.10.60">
    <property type="entry name" value="Homeodomain-like"/>
    <property type="match status" value="2"/>
</dbReference>
<protein>
    <recommendedName>
        <fullName evidence="13">TLC domain-containing protein</fullName>
    </recommendedName>
</protein>
<organism evidence="14 15">
    <name type="scientific">Operophtera brumata</name>
    <name type="common">Winter moth</name>
    <name type="synonym">Phalaena brumata</name>
    <dbReference type="NCBI Taxonomy" id="104452"/>
    <lineage>
        <taxon>Eukaryota</taxon>
        <taxon>Metazoa</taxon>
        <taxon>Ecdysozoa</taxon>
        <taxon>Arthropoda</taxon>
        <taxon>Hexapoda</taxon>
        <taxon>Insecta</taxon>
        <taxon>Pterygota</taxon>
        <taxon>Neoptera</taxon>
        <taxon>Endopterygota</taxon>
        <taxon>Lepidoptera</taxon>
        <taxon>Glossata</taxon>
        <taxon>Ditrysia</taxon>
        <taxon>Geometroidea</taxon>
        <taxon>Geometridae</taxon>
        <taxon>Larentiinae</taxon>
        <taxon>Operophtera</taxon>
    </lineage>
</organism>
<dbReference type="Pfam" id="PF03798">
    <property type="entry name" value="TRAM_LAG1_CLN8"/>
    <property type="match status" value="2"/>
</dbReference>
<dbReference type="UniPathway" id="UPA00222"/>
<feature type="domain" description="TLC" evidence="13">
    <location>
        <begin position="174"/>
        <end position="347"/>
    </location>
</feature>
<dbReference type="InterPro" id="IPR001356">
    <property type="entry name" value="HD"/>
</dbReference>
<evidence type="ECO:0000256" key="10">
    <source>
        <dbReference type="ARBA" id="ARBA00023136"/>
    </source>
</evidence>
<dbReference type="CDD" id="cd00086">
    <property type="entry name" value="homeodomain"/>
    <property type="match status" value="2"/>
</dbReference>
<keyword evidence="8 12" id="KW-1133">Transmembrane helix</keyword>
<keyword evidence="7" id="KW-0256">Endoplasmic reticulum</keyword>
<evidence type="ECO:0000313" key="15">
    <source>
        <dbReference type="Proteomes" id="UP000037510"/>
    </source>
</evidence>
<dbReference type="FunFam" id="1.10.10.60:FF:000020">
    <property type="entry name" value="Ceramide synthase 5"/>
    <property type="match status" value="2"/>
</dbReference>
<comment type="caution">
    <text evidence="14">The sequence shown here is derived from an EMBL/GenBank/DDBJ whole genome shotgun (WGS) entry which is preliminary data.</text>
</comment>
<dbReference type="GO" id="GO:0050291">
    <property type="term" value="F:sphingosine N-acyltransferase activity"/>
    <property type="evidence" value="ECO:0007669"/>
    <property type="project" value="InterPro"/>
</dbReference>
<dbReference type="PANTHER" id="PTHR12560">
    <property type="entry name" value="LONGEVITY ASSURANCE FACTOR 1 LAG1"/>
    <property type="match status" value="1"/>
</dbReference>
<name>A0A0L7LDB0_OPEBR</name>
<dbReference type="GO" id="GO:0005789">
    <property type="term" value="C:endoplasmic reticulum membrane"/>
    <property type="evidence" value="ECO:0007669"/>
    <property type="project" value="UniProtKB-SubCell"/>
</dbReference>
<evidence type="ECO:0000256" key="6">
    <source>
        <dbReference type="ARBA" id="ARBA00022692"/>
    </source>
</evidence>
<dbReference type="STRING" id="104452.A0A0L7LDB0"/>
<evidence type="ECO:0000256" key="12">
    <source>
        <dbReference type="SAM" id="Phobius"/>
    </source>
</evidence>
<feature type="transmembrane region" description="Helical" evidence="12">
    <location>
        <begin position="586"/>
        <end position="603"/>
    </location>
</feature>
<gene>
    <name evidence="14" type="ORF">OBRU01_11060</name>
</gene>
<dbReference type="PANTHER" id="PTHR12560:SF0">
    <property type="entry name" value="LD18904P"/>
    <property type="match status" value="1"/>
</dbReference>
<comment type="pathway">
    <text evidence="3">Lipid metabolism; sphingolipid metabolism.</text>
</comment>
<proteinExistence type="predicted"/>
<evidence type="ECO:0000256" key="4">
    <source>
        <dbReference type="ARBA" id="ARBA00004991"/>
    </source>
</evidence>
<dbReference type="Proteomes" id="UP000037510">
    <property type="component" value="Unassembled WGS sequence"/>
</dbReference>
<comment type="subcellular location">
    <subcellularLocation>
        <location evidence="2">Endoplasmic reticulum membrane</location>
        <topology evidence="2">Multi-pass membrane protein</topology>
    </subcellularLocation>
    <subcellularLocation>
        <location evidence="1">Nucleus</location>
    </subcellularLocation>
</comment>
<comment type="catalytic activity">
    <reaction evidence="11">
        <text>sphinganine + octadecanoyl-CoA = N-(octadecanoyl)-sphinganine + CoA + H(+)</text>
        <dbReference type="Rhea" id="RHEA:36547"/>
        <dbReference type="ChEBI" id="CHEBI:15378"/>
        <dbReference type="ChEBI" id="CHEBI:57287"/>
        <dbReference type="ChEBI" id="CHEBI:57394"/>
        <dbReference type="ChEBI" id="CHEBI:57817"/>
        <dbReference type="ChEBI" id="CHEBI:67033"/>
    </reaction>
    <physiologicalReaction direction="left-to-right" evidence="11">
        <dbReference type="Rhea" id="RHEA:36548"/>
    </physiologicalReaction>
</comment>
<dbReference type="GO" id="GO:0046513">
    <property type="term" value="P:ceramide biosynthetic process"/>
    <property type="evidence" value="ECO:0007669"/>
    <property type="project" value="InterPro"/>
</dbReference>
<dbReference type="SUPFAM" id="SSF46689">
    <property type="entry name" value="Homeodomain-like"/>
    <property type="match status" value="1"/>
</dbReference>
<evidence type="ECO:0000256" key="2">
    <source>
        <dbReference type="ARBA" id="ARBA00004477"/>
    </source>
</evidence>
<keyword evidence="5" id="KW-0808">Transferase</keyword>
<feature type="transmembrane region" description="Helical" evidence="12">
    <location>
        <begin position="209"/>
        <end position="227"/>
    </location>
</feature>
<feature type="domain" description="TLC" evidence="13">
    <location>
        <begin position="396"/>
        <end position="620"/>
    </location>
</feature>
<dbReference type="InterPro" id="IPR009057">
    <property type="entry name" value="Homeodomain-like_sf"/>
</dbReference>
<evidence type="ECO:0000256" key="9">
    <source>
        <dbReference type="ARBA" id="ARBA00023098"/>
    </source>
</evidence>
<dbReference type="SMART" id="SM00724">
    <property type="entry name" value="TLC"/>
    <property type="match status" value="2"/>
</dbReference>
<evidence type="ECO:0000256" key="5">
    <source>
        <dbReference type="ARBA" id="ARBA00022679"/>
    </source>
</evidence>
<evidence type="ECO:0000256" key="1">
    <source>
        <dbReference type="ARBA" id="ARBA00004123"/>
    </source>
</evidence>
<dbReference type="AlphaFoldDB" id="A0A0L7LDB0"/>
<evidence type="ECO:0000259" key="13">
    <source>
        <dbReference type="SMART" id="SM00724"/>
    </source>
</evidence>
<evidence type="ECO:0000313" key="14">
    <source>
        <dbReference type="EMBL" id="KOB73171.1"/>
    </source>
</evidence>
<dbReference type="InterPro" id="IPR006634">
    <property type="entry name" value="TLC-dom"/>
</dbReference>
<evidence type="ECO:0000256" key="11">
    <source>
        <dbReference type="ARBA" id="ARBA00049036"/>
    </source>
</evidence>
<comment type="pathway">
    <text evidence="4">Sphingolipid metabolism.</text>
</comment>
<dbReference type="InterPro" id="IPR016439">
    <property type="entry name" value="Lag1/Lac1-like"/>
</dbReference>
<keyword evidence="15" id="KW-1185">Reference proteome</keyword>
<dbReference type="EMBL" id="JTDY01001679">
    <property type="protein sequence ID" value="KOB73171.1"/>
    <property type="molecule type" value="Genomic_DNA"/>
</dbReference>
<keyword evidence="6 12" id="KW-0812">Transmembrane</keyword>
<accession>A0A0L7LDB0</accession>
<dbReference type="GO" id="GO:0005634">
    <property type="term" value="C:nucleus"/>
    <property type="evidence" value="ECO:0007669"/>
    <property type="project" value="UniProtKB-SubCell"/>
</dbReference>